<evidence type="ECO:0000256" key="3">
    <source>
        <dbReference type="ARBA" id="ARBA00022827"/>
    </source>
</evidence>
<evidence type="ECO:0000256" key="1">
    <source>
        <dbReference type="ARBA" id="ARBA00001974"/>
    </source>
</evidence>
<dbReference type="OrthoDB" id="5288829at2"/>
<evidence type="ECO:0000313" key="7">
    <source>
        <dbReference type="Proteomes" id="UP000029719"/>
    </source>
</evidence>
<evidence type="ECO:0000313" key="6">
    <source>
        <dbReference type="EMBL" id="KGF63545.1"/>
    </source>
</evidence>
<dbReference type="NCBIfam" id="TIGR00275">
    <property type="entry name" value="aminoacetone oxidase family FAD-binding enzyme"/>
    <property type="match status" value="1"/>
</dbReference>
<dbReference type="InterPro" id="IPR057661">
    <property type="entry name" value="RsdA/BaiN/AoA(So)_Rossmann"/>
</dbReference>
<dbReference type="Gene3D" id="3.50.50.60">
    <property type="entry name" value="FAD/NAD(P)-binding domain"/>
    <property type="match status" value="1"/>
</dbReference>
<comment type="cofactor">
    <cofactor evidence="1">
        <name>FAD</name>
        <dbReference type="ChEBI" id="CHEBI:57692"/>
    </cofactor>
</comment>
<dbReference type="InterPro" id="IPR036188">
    <property type="entry name" value="FAD/NAD-bd_sf"/>
</dbReference>
<evidence type="ECO:0000259" key="5">
    <source>
        <dbReference type="Pfam" id="PF22780"/>
    </source>
</evidence>
<feature type="domain" description="RsdA/BaiN/AoA(So)-like insert" evidence="5">
    <location>
        <begin position="198"/>
        <end position="351"/>
    </location>
</feature>
<evidence type="ECO:0000259" key="4">
    <source>
        <dbReference type="Pfam" id="PF03486"/>
    </source>
</evidence>
<dbReference type="InterPro" id="IPR055178">
    <property type="entry name" value="RsdA/BaiN/AoA(So)-like_dom"/>
</dbReference>
<proteinExistence type="predicted"/>
<name>A0A9X0ED33_9PSED</name>
<dbReference type="PANTHER" id="PTHR42887:SF1">
    <property type="entry name" value="BLR3961 PROTEIN"/>
    <property type="match status" value="1"/>
</dbReference>
<reference evidence="6 7" key="1">
    <citation type="submission" date="2014-09" db="EMBL/GenBank/DDBJ databases">
        <title>Genome sequence of Pseudomonas lutea strain DSM 17257T.</title>
        <authorList>
            <person name="Kwak Y."/>
            <person name="Shin J.-H."/>
        </authorList>
    </citation>
    <scope>NUCLEOTIDE SEQUENCE [LARGE SCALE GENOMIC DNA]</scope>
    <source>
        <strain evidence="6 7">DSM 17257</strain>
    </source>
</reference>
<keyword evidence="3" id="KW-0274">FAD</keyword>
<dbReference type="SUPFAM" id="SSF51905">
    <property type="entry name" value="FAD/NAD(P)-binding domain"/>
    <property type="match status" value="1"/>
</dbReference>
<sequence length="412" mass="43232">MTSDAPSRNQTVAIIGGGPAGLMAAEVLSQAGYKVDVYDGMPSVGRKFLLAGVGGMNITHSEPSPAFVSRYAERASAIAPMLRSFGAQALCDWIHGLGIETFIGSSGRVFPADMKAAPLLRAWLKRLREAGVVIHTRHRWLGWNADSSLRIATPDGEIALTPAATLLALGGASWARLGSDGAWVPLLEQRSVCVAPLQAANCGFEVDAWSELLRSKFAGAPLKNVAMGLGGQPLRLGECVVTQTGVEGSLVYALSARIREAINQSGSATVEIDLLPGKTLAEVQRALSKPRGSRSLSKHLHSQLGIDGIKAALLRELAPAATFTDPALLASAIKALPLTLIRPRPLDEAISTAGGVTFEALDEQMMINALPGVFCAGEMLDWEAPTGGYLLTACFASGRAAALGMVSWLRSS</sequence>
<dbReference type="Gene3D" id="2.40.30.10">
    <property type="entry name" value="Translation factors"/>
    <property type="match status" value="1"/>
</dbReference>
<dbReference type="EMBL" id="JRMB01000002">
    <property type="protein sequence ID" value="KGF63545.1"/>
    <property type="molecule type" value="Genomic_DNA"/>
</dbReference>
<dbReference type="Pfam" id="PF22780">
    <property type="entry name" value="HI0933_like_1st"/>
    <property type="match status" value="1"/>
</dbReference>
<dbReference type="InterPro" id="IPR022460">
    <property type="entry name" value="Flavoprotein_PP4765"/>
</dbReference>
<feature type="domain" description="RsdA/BaiN/AoA(So)-like Rossmann fold-like" evidence="4">
    <location>
        <begin position="11"/>
        <end position="402"/>
    </location>
</feature>
<organism evidence="6 7">
    <name type="scientific">Pseudomonas lutea</name>
    <dbReference type="NCBI Taxonomy" id="243924"/>
    <lineage>
        <taxon>Bacteria</taxon>
        <taxon>Pseudomonadati</taxon>
        <taxon>Pseudomonadota</taxon>
        <taxon>Gammaproteobacteria</taxon>
        <taxon>Pseudomonadales</taxon>
        <taxon>Pseudomonadaceae</taxon>
        <taxon>Pseudomonas</taxon>
    </lineage>
</organism>
<dbReference type="InterPro" id="IPR004792">
    <property type="entry name" value="BaiN-like"/>
</dbReference>
<comment type="caution">
    <text evidence="6">The sequence shown here is derived from an EMBL/GenBank/DDBJ whole genome shotgun (WGS) entry which is preliminary data.</text>
</comment>
<dbReference type="Proteomes" id="UP000029719">
    <property type="component" value="Unassembled WGS sequence"/>
</dbReference>
<dbReference type="PRINTS" id="PR00419">
    <property type="entry name" value="ADXRDTASE"/>
</dbReference>
<protein>
    <submittedName>
        <fullName evidence="6">NAD(FAD)-utilizing dehydrogenase</fullName>
    </submittedName>
</protein>
<dbReference type="RefSeq" id="WP_037015037.1">
    <property type="nucleotide sequence ID" value="NZ_JRMB01000002.1"/>
</dbReference>
<dbReference type="SUPFAM" id="SSF160996">
    <property type="entry name" value="HI0933 insert domain-like"/>
    <property type="match status" value="1"/>
</dbReference>
<dbReference type="AlphaFoldDB" id="A0A9X0ED33"/>
<dbReference type="Gene3D" id="1.10.8.260">
    <property type="entry name" value="HI0933 insert domain-like"/>
    <property type="match status" value="1"/>
</dbReference>
<dbReference type="NCBIfam" id="TIGR03862">
    <property type="entry name" value="flavo_PP4765"/>
    <property type="match status" value="1"/>
</dbReference>
<accession>A0A9X0ED33</accession>
<keyword evidence="2" id="KW-0285">Flavoprotein</keyword>
<dbReference type="InterPro" id="IPR023166">
    <property type="entry name" value="BaiN-like_dom_sf"/>
</dbReference>
<gene>
    <name evidence="6" type="ORF">LT42_16660</name>
</gene>
<dbReference type="Pfam" id="PF03486">
    <property type="entry name" value="HI0933_like"/>
    <property type="match status" value="1"/>
</dbReference>
<evidence type="ECO:0000256" key="2">
    <source>
        <dbReference type="ARBA" id="ARBA00022630"/>
    </source>
</evidence>
<dbReference type="PANTHER" id="PTHR42887">
    <property type="entry name" value="OS12G0638800 PROTEIN"/>
    <property type="match status" value="1"/>
</dbReference>